<name>A0A3S5ALM8_9PLAT</name>
<proteinExistence type="predicted"/>
<feature type="region of interest" description="Disordered" evidence="1">
    <location>
        <begin position="97"/>
        <end position="143"/>
    </location>
</feature>
<evidence type="ECO:0000256" key="1">
    <source>
        <dbReference type="SAM" id="MobiDB-lite"/>
    </source>
</evidence>
<sequence>MARASALVSAPGTTTRFGLPVLSIHRPRPGSGVSPGCQGQRAGNSHRRSVCRCTQRCCRTSQLVTFSHVSPRPRPGQARPDLCRPVCADCAARVQTQTHRHTHTSGQTSRAERRAHIARLSRAGARRACSPSAADAAATARRRLAQQPITAPISQPCSCHSLIRPPAPPTQPTDRPTDRTPVRGGPMRAAALPTRHDLDPLRARRATIAASPLADAEADATDGAVCVCVCMRLISLIGSRRSGRDAVRPARTMHLLFDASVSCRPRGLFSISLSLFPTLFSTSWQSDAVCVCVCVCLCSGVTRQSPAPGRLDETVACWHQIEGHSSLTRLLRLLPFRPTPYHALLLGRRKSIRSPKVSGRDSARRSDGGRDASPLAASLALPGRQGVLAESSGHGQARPNRRRVCMPTSCRRVCAPCYRARVCAGVKV</sequence>
<reference evidence="2" key="1">
    <citation type="submission" date="2018-11" db="EMBL/GenBank/DDBJ databases">
        <authorList>
            <consortium name="Pathogen Informatics"/>
        </authorList>
    </citation>
    <scope>NUCLEOTIDE SEQUENCE</scope>
</reference>
<comment type="caution">
    <text evidence="2">The sequence shown here is derived from an EMBL/GenBank/DDBJ whole genome shotgun (WGS) entry which is preliminary data.</text>
</comment>
<feature type="region of interest" description="Disordered" evidence="1">
    <location>
        <begin position="22"/>
        <end position="41"/>
    </location>
</feature>
<evidence type="ECO:0000313" key="2">
    <source>
        <dbReference type="EMBL" id="VEL39990.1"/>
    </source>
</evidence>
<feature type="region of interest" description="Disordered" evidence="1">
    <location>
        <begin position="155"/>
        <end position="189"/>
    </location>
</feature>
<dbReference type="EMBL" id="CAAALY010263252">
    <property type="protein sequence ID" value="VEL39990.1"/>
    <property type="molecule type" value="Genomic_DNA"/>
</dbReference>
<evidence type="ECO:0000313" key="3">
    <source>
        <dbReference type="Proteomes" id="UP000784294"/>
    </source>
</evidence>
<accession>A0A3S5ALM8</accession>
<feature type="region of interest" description="Disordered" evidence="1">
    <location>
        <begin position="355"/>
        <end position="375"/>
    </location>
</feature>
<feature type="compositionally biased region" description="Basic and acidic residues" evidence="1">
    <location>
        <begin position="358"/>
        <end position="370"/>
    </location>
</feature>
<organism evidence="2 3">
    <name type="scientific">Protopolystoma xenopodis</name>
    <dbReference type="NCBI Taxonomy" id="117903"/>
    <lineage>
        <taxon>Eukaryota</taxon>
        <taxon>Metazoa</taxon>
        <taxon>Spiralia</taxon>
        <taxon>Lophotrochozoa</taxon>
        <taxon>Platyhelminthes</taxon>
        <taxon>Monogenea</taxon>
        <taxon>Polyopisthocotylea</taxon>
        <taxon>Polystomatidea</taxon>
        <taxon>Polystomatidae</taxon>
        <taxon>Protopolystoma</taxon>
    </lineage>
</organism>
<feature type="compositionally biased region" description="Low complexity" evidence="1">
    <location>
        <begin position="126"/>
        <end position="139"/>
    </location>
</feature>
<dbReference type="Proteomes" id="UP000784294">
    <property type="component" value="Unassembled WGS sequence"/>
</dbReference>
<keyword evidence="3" id="KW-1185">Reference proteome</keyword>
<protein>
    <submittedName>
        <fullName evidence="2">Uncharacterized protein</fullName>
    </submittedName>
</protein>
<dbReference type="AlphaFoldDB" id="A0A3S5ALM8"/>
<gene>
    <name evidence="2" type="ORF">PXEA_LOCUS33430</name>
</gene>